<sequence length="146" mass="16799">MLGGCAMRPRAAPTAVTVTGKLLAVQKAHACLDSRLERRELVQTIRLLLQSQGHSSSMEQLLWNRGFQDTLLLALGKIYFTRKKDAQTREVPMSFCKLLKAFDTLDNNCWIKTWQNIYILLKAIAESLPIKSHRKQYQRKTMSQDY</sequence>
<organism evidence="1 2">
    <name type="scientific">Alligator mississippiensis</name>
    <name type="common">American alligator</name>
    <dbReference type="NCBI Taxonomy" id="8496"/>
    <lineage>
        <taxon>Eukaryota</taxon>
        <taxon>Metazoa</taxon>
        <taxon>Chordata</taxon>
        <taxon>Craniata</taxon>
        <taxon>Vertebrata</taxon>
        <taxon>Euteleostomi</taxon>
        <taxon>Archelosauria</taxon>
        <taxon>Archosauria</taxon>
        <taxon>Crocodylia</taxon>
        <taxon>Alligatoridae</taxon>
        <taxon>Alligatorinae</taxon>
        <taxon>Alligator</taxon>
    </lineage>
</organism>
<reference evidence="1 2" key="1">
    <citation type="journal article" date="2012" name="Genome Biol.">
        <title>Sequencing three crocodilian genomes to illuminate the evolution of archosaurs and amniotes.</title>
        <authorList>
            <person name="St John J.A."/>
            <person name="Braun E.L."/>
            <person name="Isberg S.R."/>
            <person name="Miles L.G."/>
            <person name="Chong A.Y."/>
            <person name="Gongora J."/>
            <person name="Dalzell P."/>
            <person name="Moran C."/>
            <person name="Bed'hom B."/>
            <person name="Abzhanov A."/>
            <person name="Burgess S.C."/>
            <person name="Cooksey A.M."/>
            <person name="Castoe T.A."/>
            <person name="Crawford N.G."/>
            <person name="Densmore L.D."/>
            <person name="Drew J.C."/>
            <person name="Edwards S.V."/>
            <person name="Faircloth B.C."/>
            <person name="Fujita M.K."/>
            <person name="Greenwold M.J."/>
            <person name="Hoffmann F.G."/>
            <person name="Howard J.M."/>
            <person name="Iguchi T."/>
            <person name="Janes D.E."/>
            <person name="Khan S.Y."/>
            <person name="Kohno S."/>
            <person name="de Koning A.J."/>
            <person name="Lance S.L."/>
            <person name="McCarthy F.M."/>
            <person name="McCormack J.E."/>
            <person name="Merchant M.E."/>
            <person name="Peterson D.G."/>
            <person name="Pollock D.D."/>
            <person name="Pourmand N."/>
            <person name="Raney B.J."/>
            <person name="Roessler K.A."/>
            <person name="Sanford J.R."/>
            <person name="Sawyer R.H."/>
            <person name="Schmidt C.J."/>
            <person name="Triplett E.W."/>
            <person name="Tuberville T.D."/>
            <person name="Venegas-Anaya M."/>
            <person name="Howard J.T."/>
            <person name="Jarvis E.D."/>
            <person name="Guillette L.J.Jr."/>
            <person name="Glenn T.C."/>
            <person name="Green R.E."/>
            <person name="Ray D.A."/>
        </authorList>
    </citation>
    <scope>NUCLEOTIDE SEQUENCE [LARGE SCALE GENOMIC DNA]</scope>
    <source>
        <strain evidence="1">KSC_2009_1</strain>
    </source>
</reference>
<evidence type="ECO:0000313" key="2">
    <source>
        <dbReference type="Proteomes" id="UP000050525"/>
    </source>
</evidence>
<comment type="caution">
    <text evidence="1">The sequence shown here is derived from an EMBL/GenBank/DDBJ whole genome shotgun (WGS) entry which is preliminary data.</text>
</comment>
<evidence type="ECO:0000313" key="1">
    <source>
        <dbReference type="EMBL" id="KYO43114.1"/>
    </source>
</evidence>
<keyword evidence="2" id="KW-1185">Reference proteome</keyword>
<name>A0A151P211_ALLMI</name>
<dbReference type="AlphaFoldDB" id="A0A151P211"/>
<dbReference type="EMBL" id="AKHW03001210">
    <property type="protein sequence ID" value="KYO43114.1"/>
    <property type="molecule type" value="Genomic_DNA"/>
</dbReference>
<protein>
    <submittedName>
        <fullName evidence="1">Uncharacterized protein</fullName>
    </submittedName>
</protein>
<proteinExistence type="predicted"/>
<gene>
    <name evidence="1" type="ORF">Y1Q_0017452</name>
</gene>
<dbReference type="Proteomes" id="UP000050525">
    <property type="component" value="Unassembled WGS sequence"/>
</dbReference>
<accession>A0A151P211</accession>